<dbReference type="Proteomes" id="UP000238937">
    <property type="component" value="Unassembled WGS sequence"/>
</dbReference>
<keyword evidence="3" id="KW-1185">Reference proteome</keyword>
<organism evidence="2 3">
    <name type="scientific">Chamaesiphon polymorphus CCALA 037</name>
    <dbReference type="NCBI Taxonomy" id="2107692"/>
    <lineage>
        <taxon>Bacteria</taxon>
        <taxon>Bacillati</taxon>
        <taxon>Cyanobacteriota</taxon>
        <taxon>Cyanophyceae</taxon>
        <taxon>Gomontiellales</taxon>
        <taxon>Chamaesiphonaceae</taxon>
        <taxon>Chamaesiphon</taxon>
    </lineage>
</organism>
<sequence length="367" mass="41698">MPHPLFVLSPCGTSLLTNQVSDIERKLVSKYANAKQKQEIPTEDLQQLEDLIVRVAERVKSADFQLATRMSAELNAIIKLYNGQIARNSDLHKLICTDTWLGETTANFVASWLGDRGLNAEVIRQVDLQTRDINAFQIALSGIVEWCEQTIPGYKQAGYRIIFNLTGGFKSVQGFLQTLAAFYADETVYIFETATDLLRIPRLPIEMNPGNVIRENLEVFRQLSLDLPCVNIDRIPETLMMKIDNEVCLSPWGDLVWKNTKDKIYQEKVYPPLSDKLKFGANFERSIKGILPDRLILINNRIDQLSKCLETNGQYNPTSLDFKPLKGNPRPPYTHEVDAWGDRDAKRIFGYYEGNIFVLDLLASGVH</sequence>
<dbReference type="Gene3D" id="3.40.50.10770">
    <property type="entry name" value="Hypothetical protein VC1899 like domain (Restriction endonuclease-like)"/>
    <property type="match status" value="1"/>
</dbReference>
<name>A0A2T1GLS8_9CYAN</name>
<gene>
    <name evidence="2" type="ORF">C7B77_03450</name>
</gene>
<dbReference type="CDD" id="cd09742">
    <property type="entry name" value="Csm6_III-A"/>
    <property type="match status" value="1"/>
</dbReference>
<dbReference type="NCBIfam" id="TIGR02619">
    <property type="entry name" value="putative CRISPR-associated protein, APE2256 family"/>
    <property type="match status" value="1"/>
</dbReference>
<dbReference type="Gene3D" id="1.10.196.30">
    <property type="match status" value="1"/>
</dbReference>
<evidence type="ECO:0000259" key="1">
    <source>
        <dbReference type="Pfam" id="PF09651"/>
    </source>
</evidence>
<comment type="caution">
    <text evidence="2">The sequence shown here is derived from an EMBL/GenBank/DDBJ whole genome shotgun (WGS) entry which is preliminary data.</text>
</comment>
<dbReference type="Pfam" id="PF09651">
    <property type="entry name" value="Cas_APE2256"/>
    <property type="match status" value="1"/>
</dbReference>
<evidence type="ECO:0000313" key="2">
    <source>
        <dbReference type="EMBL" id="PSB58760.1"/>
    </source>
</evidence>
<protein>
    <recommendedName>
        <fullName evidence="1">CRISPR system ring nuclease SSO1393-like domain-containing protein</fullName>
    </recommendedName>
</protein>
<accession>A0A2T1GLS8</accession>
<dbReference type="AlphaFoldDB" id="A0A2T1GLS8"/>
<proteinExistence type="predicted"/>
<evidence type="ECO:0000313" key="3">
    <source>
        <dbReference type="Proteomes" id="UP000238937"/>
    </source>
</evidence>
<reference evidence="2 3" key="1">
    <citation type="submission" date="2018-03" db="EMBL/GenBank/DDBJ databases">
        <title>The ancient ancestry and fast evolution of plastids.</title>
        <authorList>
            <person name="Moore K.R."/>
            <person name="Magnabosco C."/>
            <person name="Momper L."/>
            <person name="Gold D.A."/>
            <person name="Bosak T."/>
            <person name="Fournier G.P."/>
        </authorList>
    </citation>
    <scope>NUCLEOTIDE SEQUENCE [LARGE SCALE GENOMIC DNA]</scope>
    <source>
        <strain evidence="2 3">CCALA 037</strain>
    </source>
</reference>
<dbReference type="OrthoDB" id="9772362at2"/>
<dbReference type="RefSeq" id="WP_106300348.1">
    <property type="nucleotide sequence ID" value="NZ_PVWO01000024.1"/>
</dbReference>
<dbReference type="EMBL" id="PVWO01000024">
    <property type="protein sequence ID" value="PSB58760.1"/>
    <property type="molecule type" value="Genomic_DNA"/>
</dbReference>
<dbReference type="InterPro" id="IPR013442">
    <property type="entry name" value="SSO1393-like"/>
</dbReference>
<feature type="domain" description="CRISPR system ring nuclease SSO1393-like" evidence="1">
    <location>
        <begin position="69"/>
        <end position="203"/>
    </location>
</feature>